<dbReference type="EnsemblMetazoa" id="XM_012207805.1">
    <property type="protein sequence ID" value="XP_012063195.1"/>
    <property type="gene ID" value="LOC105626505"/>
</dbReference>
<dbReference type="Gene3D" id="3.20.20.100">
    <property type="entry name" value="NADP-dependent oxidoreductase domain"/>
    <property type="match status" value="1"/>
</dbReference>
<dbReference type="InterPro" id="IPR036812">
    <property type="entry name" value="NAD(P)_OxRdtase_dom_sf"/>
</dbReference>
<evidence type="ECO:0000259" key="1">
    <source>
        <dbReference type="Pfam" id="PF00248"/>
    </source>
</evidence>
<dbReference type="InterPro" id="IPR020471">
    <property type="entry name" value="AKR"/>
</dbReference>
<dbReference type="PROSITE" id="PS00062">
    <property type="entry name" value="ALDOKETO_REDUCTASE_2"/>
    <property type="match status" value="1"/>
</dbReference>
<sequence>MEECVHQGLTRSIGISNFNSEQITRLLKSAKIAPVNNQEKLIDFCKKHDITVTAYSPLGQPGNVSGVDSKLDNPLILQLAKKYNKTSAQIALRYVYQHGTAPIPKSITKSRIKENMEFFDFTLTSDEMNAIRKLGTGQRVAFFTP</sequence>
<reference evidence="3" key="1">
    <citation type="journal article" date="2011" name="PLoS Genet.">
        <title>The genome sequence of the leaf-cutter ant Atta cephalotes reveals insights into its obligate symbiotic lifestyle.</title>
        <authorList>
            <person name="Suen G."/>
            <person name="Teiling C."/>
            <person name="Li L."/>
            <person name="Holt C."/>
            <person name="Abouheif E."/>
            <person name="Bornberg-Bauer E."/>
            <person name="Bouffard P."/>
            <person name="Caldera E.J."/>
            <person name="Cash E."/>
            <person name="Cavanaugh A."/>
            <person name="Denas O."/>
            <person name="Elhaik E."/>
            <person name="Fave M.J."/>
            <person name="Gadau J."/>
            <person name="Gibson J.D."/>
            <person name="Graur D."/>
            <person name="Grubbs K.J."/>
            <person name="Hagen D.E."/>
            <person name="Harkins T.T."/>
            <person name="Helmkampf M."/>
            <person name="Hu H."/>
            <person name="Johnson B.R."/>
            <person name="Kim J."/>
            <person name="Marsh S.E."/>
            <person name="Moeller J.A."/>
            <person name="Munoz-Torres M.C."/>
            <person name="Murphy M.C."/>
            <person name="Naughton M.C."/>
            <person name="Nigam S."/>
            <person name="Overson R."/>
            <person name="Rajakumar R."/>
            <person name="Reese J.T."/>
            <person name="Scott J.J."/>
            <person name="Smith C.R."/>
            <person name="Tao S."/>
            <person name="Tsutsui N.D."/>
            <person name="Viljakainen L."/>
            <person name="Wissler L."/>
            <person name="Yandell M.D."/>
            <person name="Zimmer F."/>
            <person name="Taylor J."/>
            <person name="Slater S.C."/>
            <person name="Clifton S.W."/>
            <person name="Warren W.C."/>
            <person name="Elsik C.G."/>
            <person name="Smith C.D."/>
            <person name="Weinstock G.M."/>
            <person name="Gerardo N.M."/>
            <person name="Currie C.R."/>
        </authorList>
    </citation>
    <scope>NUCLEOTIDE SEQUENCE [LARGE SCALE GENOMIC DNA]</scope>
</reference>
<reference evidence="2" key="2">
    <citation type="submission" date="2016-04" db="UniProtKB">
        <authorList>
            <consortium name="EnsemblMetazoa"/>
        </authorList>
    </citation>
    <scope>IDENTIFICATION</scope>
</reference>
<dbReference type="PRINTS" id="PR00069">
    <property type="entry name" value="ALDKETRDTASE"/>
</dbReference>
<dbReference type="InterPro" id="IPR018170">
    <property type="entry name" value="Aldo/ket_reductase_CS"/>
</dbReference>
<dbReference type="PANTHER" id="PTHR43827">
    <property type="entry name" value="2,5-DIKETO-D-GLUCONIC ACID REDUCTASE"/>
    <property type="match status" value="1"/>
</dbReference>
<evidence type="ECO:0000313" key="3">
    <source>
        <dbReference type="Proteomes" id="UP000005205"/>
    </source>
</evidence>
<dbReference type="SUPFAM" id="SSF51430">
    <property type="entry name" value="NAD(P)-linked oxidoreductase"/>
    <property type="match status" value="1"/>
</dbReference>
<dbReference type="PANTHER" id="PTHR43827:SF14">
    <property type="entry name" value="NADP-DEPENDENT OXIDOREDUCTASE DOMAIN-CONTAINING PROTEIN"/>
    <property type="match status" value="1"/>
</dbReference>
<dbReference type="InParanoid" id="A0A158P087"/>
<gene>
    <name evidence="2" type="primary">105626505</name>
</gene>
<accession>A0A158P087</accession>
<organism evidence="2 3">
    <name type="scientific">Atta cephalotes</name>
    <name type="common">Leafcutter ant</name>
    <dbReference type="NCBI Taxonomy" id="12957"/>
    <lineage>
        <taxon>Eukaryota</taxon>
        <taxon>Metazoa</taxon>
        <taxon>Ecdysozoa</taxon>
        <taxon>Arthropoda</taxon>
        <taxon>Hexapoda</taxon>
        <taxon>Insecta</taxon>
        <taxon>Pterygota</taxon>
        <taxon>Neoptera</taxon>
        <taxon>Endopterygota</taxon>
        <taxon>Hymenoptera</taxon>
        <taxon>Apocrita</taxon>
        <taxon>Aculeata</taxon>
        <taxon>Formicoidea</taxon>
        <taxon>Formicidae</taxon>
        <taxon>Myrmicinae</taxon>
        <taxon>Atta</taxon>
    </lineage>
</organism>
<keyword evidence="3" id="KW-1185">Reference proteome</keyword>
<dbReference type="InterPro" id="IPR023210">
    <property type="entry name" value="NADP_OxRdtase_dom"/>
</dbReference>
<evidence type="ECO:0000313" key="2">
    <source>
        <dbReference type="EnsemblMetazoa" id="XP_012063195.1"/>
    </source>
</evidence>
<dbReference type="AlphaFoldDB" id="A0A158P087"/>
<dbReference type="KEGG" id="acep:105626505"/>
<feature type="domain" description="NADP-dependent oxidoreductase" evidence="1">
    <location>
        <begin position="1"/>
        <end position="134"/>
    </location>
</feature>
<dbReference type="EMBL" id="ADTU01004586">
    <property type="status" value="NOT_ANNOTATED_CDS"/>
    <property type="molecule type" value="Genomic_DNA"/>
</dbReference>
<proteinExistence type="predicted"/>
<protein>
    <recommendedName>
        <fullName evidence="1">NADP-dependent oxidoreductase domain-containing protein</fullName>
    </recommendedName>
</protein>
<dbReference type="Pfam" id="PF00248">
    <property type="entry name" value="Aldo_ket_red"/>
    <property type="match status" value="1"/>
</dbReference>
<name>A0A158P087_ATTCE</name>
<dbReference type="OrthoDB" id="416253at2759"/>
<dbReference type="PROSITE" id="PS00063">
    <property type="entry name" value="ALDOKETO_REDUCTASE_3"/>
    <property type="match status" value="1"/>
</dbReference>
<dbReference type="STRING" id="12957.A0A158P087"/>
<dbReference type="Proteomes" id="UP000005205">
    <property type="component" value="Unassembled WGS sequence"/>
</dbReference>
<dbReference type="GO" id="GO:0016491">
    <property type="term" value="F:oxidoreductase activity"/>
    <property type="evidence" value="ECO:0007669"/>
    <property type="project" value="InterPro"/>
</dbReference>